<keyword evidence="2" id="KW-1185">Reference proteome</keyword>
<organism evidence="1 2">
    <name type="scientific">Hibiscus syriacus</name>
    <name type="common">Rose of Sharon</name>
    <dbReference type="NCBI Taxonomy" id="106335"/>
    <lineage>
        <taxon>Eukaryota</taxon>
        <taxon>Viridiplantae</taxon>
        <taxon>Streptophyta</taxon>
        <taxon>Embryophyta</taxon>
        <taxon>Tracheophyta</taxon>
        <taxon>Spermatophyta</taxon>
        <taxon>Magnoliopsida</taxon>
        <taxon>eudicotyledons</taxon>
        <taxon>Gunneridae</taxon>
        <taxon>Pentapetalae</taxon>
        <taxon>rosids</taxon>
        <taxon>malvids</taxon>
        <taxon>Malvales</taxon>
        <taxon>Malvaceae</taxon>
        <taxon>Malvoideae</taxon>
        <taxon>Hibiscus</taxon>
    </lineage>
</organism>
<evidence type="ECO:0000313" key="2">
    <source>
        <dbReference type="Proteomes" id="UP000436088"/>
    </source>
</evidence>
<gene>
    <name evidence="1" type="ORF">F3Y22_tig00110303pilonHSYRG00268</name>
</gene>
<comment type="caution">
    <text evidence="1">The sequence shown here is derived from an EMBL/GenBank/DDBJ whole genome shotgun (WGS) entry which is preliminary data.</text>
</comment>
<evidence type="ECO:0000313" key="1">
    <source>
        <dbReference type="EMBL" id="KAE8711125.1"/>
    </source>
</evidence>
<dbReference type="AlphaFoldDB" id="A0A6A3B777"/>
<dbReference type="EMBL" id="VEPZ02000921">
    <property type="protein sequence ID" value="KAE8711125.1"/>
    <property type="molecule type" value="Genomic_DNA"/>
</dbReference>
<sequence>MSRRNGPKLELKLNLSPPRVQSPSRVGVTRFFSELMRIVKRCTHGRYRRIFKQPRVEVVSHGSRRLPEVPCVRDAFRG</sequence>
<dbReference type="Proteomes" id="UP000436088">
    <property type="component" value="Unassembled WGS sequence"/>
</dbReference>
<proteinExistence type="predicted"/>
<protein>
    <submittedName>
        <fullName evidence="1">Uncharacterized protein</fullName>
    </submittedName>
</protein>
<accession>A0A6A3B777</accession>
<name>A0A6A3B777_HIBSY</name>
<reference evidence="1" key="1">
    <citation type="submission" date="2019-09" db="EMBL/GenBank/DDBJ databases">
        <title>Draft genome information of white flower Hibiscus syriacus.</title>
        <authorList>
            <person name="Kim Y.-M."/>
        </authorList>
    </citation>
    <scope>NUCLEOTIDE SEQUENCE [LARGE SCALE GENOMIC DNA]</scope>
    <source>
        <strain evidence="1">YM2019G1</strain>
    </source>
</reference>